<dbReference type="GO" id="GO:0005634">
    <property type="term" value="C:nucleus"/>
    <property type="evidence" value="ECO:0007669"/>
    <property type="project" value="TreeGrafter"/>
</dbReference>
<dbReference type="EMBL" id="RCHU01001223">
    <property type="protein sequence ID" value="TKR66123.1"/>
    <property type="molecule type" value="Genomic_DNA"/>
</dbReference>
<dbReference type="Pfam" id="PF05327">
    <property type="entry name" value="RRN3"/>
    <property type="match status" value="1"/>
</dbReference>
<evidence type="ECO:0000256" key="1">
    <source>
        <dbReference type="ARBA" id="ARBA00010098"/>
    </source>
</evidence>
<protein>
    <submittedName>
        <fullName evidence="2">Uncharacterized protein</fullName>
    </submittedName>
</protein>
<comment type="similarity">
    <text evidence="1">Belongs to the RRN3 family.</text>
</comment>
<dbReference type="GO" id="GO:0001042">
    <property type="term" value="F:RNA polymerase I core binding"/>
    <property type="evidence" value="ECO:0007669"/>
    <property type="project" value="TreeGrafter"/>
</dbReference>
<proteinExistence type="inferred from homology"/>
<sequence>MQEQDEVEEAVSFTDWDLAYHARDAPLSVKMVASNGKYVDPCLDMLVNNFMPPMESHMLRNACVQAIKEQVLPRVHTGLEVIVDLVPMVAINLSTTVVQKRPMFFRKDFNTDHLKCHVAIGWDEMLRDDLCKGIFTMELEDEDEVADDDGQANNDGELDDTIFEHLEASADKKALGEVFETLLSSFMATILTHTSQSLLSL</sequence>
<accession>A0A4U5MC61</accession>
<dbReference type="GO" id="GO:0001181">
    <property type="term" value="F:RNA polymerase I general transcription initiation factor activity"/>
    <property type="evidence" value="ECO:0007669"/>
    <property type="project" value="InterPro"/>
</dbReference>
<dbReference type="AlphaFoldDB" id="A0A4U5MC61"/>
<comment type="caution">
    <text evidence="2">The sequence shown here is derived from an EMBL/GenBank/DDBJ whole genome shotgun (WGS) entry which is preliminary data.</text>
</comment>
<reference evidence="2" key="1">
    <citation type="submission" date="2018-10" db="EMBL/GenBank/DDBJ databases">
        <title>Population genomic analysis revealed the cold adaptation of white poplar.</title>
        <authorList>
            <person name="Liu Y.-J."/>
        </authorList>
    </citation>
    <scope>NUCLEOTIDE SEQUENCE [LARGE SCALE GENOMIC DNA]</scope>
    <source>
        <strain evidence="2">PAL-ZL1</strain>
    </source>
</reference>
<dbReference type="PANTHER" id="PTHR12790">
    <property type="entry name" value="TRANSCRIPTION INITIATION FACTOR IA RRN3"/>
    <property type="match status" value="1"/>
</dbReference>
<dbReference type="STRING" id="43335.A0A4U5MC61"/>
<dbReference type="GO" id="GO:0006361">
    <property type="term" value="P:transcription initiation at RNA polymerase I promoter"/>
    <property type="evidence" value="ECO:0007669"/>
    <property type="project" value="InterPro"/>
</dbReference>
<dbReference type="PANTHER" id="PTHR12790:SF0">
    <property type="entry name" value="RNA POLYMERASE I-SPECIFIC TRANSCRIPTION INITIATION FACTOR RRN3-RELATED"/>
    <property type="match status" value="1"/>
</dbReference>
<name>A0A4U5MC61_POPAL</name>
<organism evidence="2">
    <name type="scientific">Populus alba</name>
    <name type="common">White poplar</name>
    <dbReference type="NCBI Taxonomy" id="43335"/>
    <lineage>
        <taxon>Eukaryota</taxon>
        <taxon>Viridiplantae</taxon>
        <taxon>Streptophyta</taxon>
        <taxon>Embryophyta</taxon>
        <taxon>Tracheophyta</taxon>
        <taxon>Spermatophyta</taxon>
        <taxon>Magnoliopsida</taxon>
        <taxon>eudicotyledons</taxon>
        <taxon>Gunneridae</taxon>
        <taxon>Pentapetalae</taxon>
        <taxon>rosids</taxon>
        <taxon>fabids</taxon>
        <taxon>Malpighiales</taxon>
        <taxon>Salicaceae</taxon>
        <taxon>Saliceae</taxon>
        <taxon>Populus</taxon>
    </lineage>
</organism>
<evidence type="ECO:0000313" key="2">
    <source>
        <dbReference type="EMBL" id="TKR66123.1"/>
    </source>
</evidence>
<dbReference type="InterPro" id="IPR007991">
    <property type="entry name" value="RNA_pol_I_trans_ini_fac_RRN3"/>
</dbReference>
<gene>
    <name evidence="2" type="ORF">D5086_0000314690</name>
</gene>